<accession>A0A2G5BCZ2</accession>
<dbReference type="Proteomes" id="UP000242474">
    <property type="component" value="Unassembled WGS sequence"/>
</dbReference>
<dbReference type="EMBL" id="KZ303497">
    <property type="protein sequence ID" value="PIA16879.1"/>
    <property type="molecule type" value="Genomic_DNA"/>
</dbReference>
<evidence type="ECO:0000313" key="1">
    <source>
        <dbReference type="EMBL" id="PIA16879.1"/>
    </source>
</evidence>
<gene>
    <name evidence="1" type="ORF">COEREDRAFT_86641</name>
</gene>
<name>A0A2G5BCZ2_COERN</name>
<dbReference type="OrthoDB" id="5589194at2759"/>
<sequence>MEQTISKSELAQNIADWATNELGFRKSTTLVTAKGEEKITGTEVEPLLQGELADILEKALTHLVSSQSAERSRRRISAFCSQSLRDKDIQSLEHVALTRNLAALCEKKQAISTDIKGIELENHSTIRSINEIEAKRRAAEGRIREYRLQILKKQLMAERLRRMTSRMKILTQEMRTGADTMKIPSISAEAIVSVHGASSSDEHESDSPYTLLSGLISKLKATPAESQHAINSTQALDGTDVVEKSQLTIANIVYLLKSLEDQHLEMWSSTRAKRAQLDIDRSNLFGNFEEVAGQMRVNAPADNNGDYDYKVSIFKVVLRDAVAQVDKSVKALLPALKIAEKSTWSSNEHNNKAAEVAKSIKTIQKLIATSQYEASEIKTYAGVDVVDAHQNLVQALRYIDLRGAWDSICMSNLQRIYLESSDGEKENKAASGKLVARSCFSGVERDRRLCDIAHETTSISNQAHETTVERLGHQTVQVLRIAHMINAMEEKLAESIGRTRQLGRSLKNTPRALYDPLISACLCVTESQEADIADKPLVMVDALRAYSQEQRASASAAMAEWAATSKVMQYLQTAKNSAETEDEIAELSDTSGRLFTETFAPWYRRDGISYAEYLKRLKIARASEKQNIDDQGQSL</sequence>
<protein>
    <submittedName>
        <fullName evidence="1">Uncharacterized protein</fullName>
    </submittedName>
</protein>
<keyword evidence="2" id="KW-1185">Reference proteome</keyword>
<reference evidence="1 2" key="1">
    <citation type="journal article" date="2015" name="Genome Biol. Evol.">
        <title>Phylogenomic analyses indicate that early fungi evolved digesting cell walls of algal ancestors of land plants.</title>
        <authorList>
            <person name="Chang Y."/>
            <person name="Wang S."/>
            <person name="Sekimoto S."/>
            <person name="Aerts A.L."/>
            <person name="Choi C."/>
            <person name="Clum A."/>
            <person name="LaButti K.M."/>
            <person name="Lindquist E.A."/>
            <person name="Yee Ngan C."/>
            <person name="Ohm R.A."/>
            <person name="Salamov A.A."/>
            <person name="Grigoriev I.V."/>
            <person name="Spatafora J.W."/>
            <person name="Berbee M.L."/>
        </authorList>
    </citation>
    <scope>NUCLEOTIDE SEQUENCE [LARGE SCALE GENOMIC DNA]</scope>
    <source>
        <strain evidence="1 2">NRRL 1564</strain>
    </source>
</reference>
<dbReference type="AlphaFoldDB" id="A0A2G5BCZ2"/>
<proteinExistence type="predicted"/>
<organism evidence="1 2">
    <name type="scientific">Coemansia reversa (strain ATCC 12441 / NRRL 1564)</name>
    <dbReference type="NCBI Taxonomy" id="763665"/>
    <lineage>
        <taxon>Eukaryota</taxon>
        <taxon>Fungi</taxon>
        <taxon>Fungi incertae sedis</taxon>
        <taxon>Zoopagomycota</taxon>
        <taxon>Kickxellomycotina</taxon>
        <taxon>Kickxellomycetes</taxon>
        <taxon>Kickxellales</taxon>
        <taxon>Kickxellaceae</taxon>
        <taxon>Coemansia</taxon>
    </lineage>
</organism>
<evidence type="ECO:0000313" key="2">
    <source>
        <dbReference type="Proteomes" id="UP000242474"/>
    </source>
</evidence>